<gene>
    <name evidence="2" type="ORF">ACIA8P_06905</name>
</gene>
<evidence type="ECO:0000256" key="1">
    <source>
        <dbReference type="SAM" id="MobiDB-lite"/>
    </source>
</evidence>
<feature type="region of interest" description="Disordered" evidence="1">
    <location>
        <begin position="1"/>
        <end position="44"/>
    </location>
</feature>
<protein>
    <submittedName>
        <fullName evidence="2">Uncharacterized protein</fullName>
    </submittedName>
</protein>
<dbReference type="RefSeq" id="WP_398655317.1">
    <property type="nucleotide sequence ID" value="NZ_JBITDC010000002.1"/>
</dbReference>
<feature type="compositionally biased region" description="Gly residues" evidence="1">
    <location>
        <begin position="1"/>
        <end position="11"/>
    </location>
</feature>
<reference evidence="2 3" key="1">
    <citation type="submission" date="2024-10" db="EMBL/GenBank/DDBJ databases">
        <title>The Natural Products Discovery Center: Release of the First 8490 Sequenced Strains for Exploring Actinobacteria Biosynthetic Diversity.</title>
        <authorList>
            <person name="Kalkreuter E."/>
            <person name="Kautsar S.A."/>
            <person name="Yang D."/>
            <person name="Bader C.D."/>
            <person name="Teijaro C.N."/>
            <person name="Fluegel L."/>
            <person name="Davis C.M."/>
            <person name="Simpson J.R."/>
            <person name="Lauterbach L."/>
            <person name="Steele A.D."/>
            <person name="Gui C."/>
            <person name="Meng S."/>
            <person name="Li G."/>
            <person name="Viehrig K."/>
            <person name="Ye F."/>
            <person name="Su P."/>
            <person name="Kiefer A.F."/>
            <person name="Nichols A."/>
            <person name="Cepeda A.J."/>
            <person name="Yan W."/>
            <person name="Fan B."/>
            <person name="Jiang Y."/>
            <person name="Adhikari A."/>
            <person name="Zheng C.-J."/>
            <person name="Schuster L."/>
            <person name="Cowan T.M."/>
            <person name="Smanski M.J."/>
            <person name="Chevrette M.G."/>
            <person name="De Carvalho L.P.S."/>
            <person name="Shen B."/>
        </authorList>
    </citation>
    <scope>NUCLEOTIDE SEQUENCE [LARGE SCALE GENOMIC DNA]</scope>
    <source>
        <strain evidence="2 3">NPDC051599</strain>
    </source>
</reference>
<comment type="caution">
    <text evidence="2">The sequence shown here is derived from an EMBL/GenBank/DDBJ whole genome shotgun (WGS) entry which is preliminary data.</text>
</comment>
<evidence type="ECO:0000313" key="2">
    <source>
        <dbReference type="EMBL" id="MFI5674385.1"/>
    </source>
</evidence>
<evidence type="ECO:0000313" key="3">
    <source>
        <dbReference type="Proteomes" id="UP001612415"/>
    </source>
</evidence>
<dbReference type="Proteomes" id="UP001612415">
    <property type="component" value="Unassembled WGS sequence"/>
</dbReference>
<keyword evidence="3" id="KW-1185">Reference proteome</keyword>
<accession>A0ABW7XWC6</accession>
<sequence>MHAGERGGPAGSGVEETGPGAALVAGSVGTVHRLARRRTDEDDT</sequence>
<name>A0ABW7XWC6_STRCE</name>
<proteinExistence type="predicted"/>
<dbReference type="EMBL" id="JBITDC010000002">
    <property type="protein sequence ID" value="MFI5674385.1"/>
    <property type="molecule type" value="Genomic_DNA"/>
</dbReference>
<organism evidence="2 3">
    <name type="scientific">Streptomyces cellulosae</name>
    <dbReference type="NCBI Taxonomy" id="1968"/>
    <lineage>
        <taxon>Bacteria</taxon>
        <taxon>Bacillati</taxon>
        <taxon>Actinomycetota</taxon>
        <taxon>Actinomycetes</taxon>
        <taxon>Kitasatosporales</taxon>
        <taxon>Streptomycetaceae</taxon>
        <taxon>Streptomyces</taxon>
    </lineage>
</organism>